<comment type="caution">
    <text evidence="2">The sequence shown here is derived from an EMBL/GenBank/DDBJ whole genome shotgun (WGS) entry which is preliminary data.</text>
</comment>
<feature type="compositionally biased region" description="Basic and acidic residues" evidence="1">
    <location>
        <begin position="13"/>
        <end position="26"/>
    </location>
</feature>
<feature type="region of interest" description="Disordered" evidence="1">
    <location>
        <begin position="124"/>
        <end position="157"/>
    </location>
</feature>
<accession>A0ABP0ND81</accession>
<dbReference type="Proteomes" id="UP001642484">
    <property type="component" value="Unassembled WGS sequence"/>
</dbReference>
<protein>
    <submittedName>
        <fullName evidence="2">Uncharacterized protein</fullName>
    </submittedName>
</protein>
<feature type="compositionally biased region" description="Polar residues" evidence="1">
    <location>
        <begin position="129"/>
        <end position="142"/>
    </location>
</feature>
<dbReference type="EMBL" id="CAXAMN010021618">
    <property type="protein sequence ID" value="CAK9061521.1"/>
    <property type="molecule type" value="Genomic_DNA"/>
</dbReference>
<reference evidence="2 3" key="1">
    <citation type="submission" date="2024-02" db="EMBL/GenBank/DDBJ databases">
        <authorList>
            <person name="Chen Y."/>
            <person name="Shah S."/>
            <person name="Dougan E. K."/>
            <person name="Thang M."/>
            <person name="Chan C."/>
        </authorList>
    </citation>
    <scope>NUCLEOTIDE SEQUENCE [LARGE SCALE GENOMIC DNA]</scope>
</reference>
<evidence type="ECO:0000313" key="3">
    <source>
        <dbReference type="Proteomes" id="UP001642484"/>
    </source>
</evidence>
<gene>
    <name evidence="2" type="ORF">CCMP2556_LOCUS30252</name>
</gene>
<proteinExistence type="predicted"/>
<feature type="region of interest" description="Disordered" evidence="1">
    <location>
        <begin position="1"/>
        <end position="50"/>
    </location>
</feature>
<organism evidence="2 3">
    <name type="scientific">Durusdinium trenchii</name>
    <dbReference type="NCBI Taxonomy" id="1381693"/>
    <lineage>
        <taxon>Eukaryota</taxon>
        <taxon>Sar</taxon>
        <taxon>Alveolata</taxon>
        <taxon>Dinophyceae</taxon>
        <taxon>Suessiales</taxon>
        <taxon>Symbiodiniaceae</taxon>
        <taxon>Durusdinium</taxon>
    </lineage>
</organism>
<evidence type="ECO:0000313" key="2">
    <source>
        <dbReference type="EMBL" id="CAK9061521.1"/>
    </source>
</evidence>
<sequence>MPDPPSEAGAEARTSEETSKEEKADPEATPAGKKRPQNKPNKQSADAKRAKIAKGVAIAAGDRGVYFTTMHSGGVDKAKRELQQLLENYKVSEASEAEGSEVKDSSKIVFTPCSEATKGMGFFEDDEWSSNPFRGGESSSGNAEGKLSEHRSAESGGVVRCCRVKSSNLQA</sequence>
<evidence type="ECO:0000256" key="1">
    <source>
        <dbReference type="SAM" id="MobiDB-lite"/>
    </source>
</evidence>
<name>A0ABP0ND81_9DINO</name>
<keyword evidence="3" id="KW-1185">Reference proteome</keyword>